<evidence type="ECO:0000259" key="1">
    <source>
        <dbReference type="Pfam" id="PF12697"/>
    </source>
</evidence>
<dbReference type="Pfam" id="PF12697">
    <property type="entry name" value="Abhydrolase_6"/>
    <property type="match status" value="1"/>
</dbReference>
<dbReference type="EMBL" id="CP094984">
    <property type="protein sequence ID" value="UON93248.1"/>
    <property type="molecule type" value="Genomic_DNA"/>
</dbReference>
<evidence type="ECO:0000313" key="4">
    <source>
        <dbReference type="Proteomes" id="UP000829758"/>
    </source>
</evidence>
<proteinExistence type="predicted"/>
<dbReference type="Gene3D" id="3.40.50.1820">
    <property type="entry name" value="alpha/beta hydrolase"/>
    <property type="match status" value="1"/>
</dbReference>
<dbReference type="InterPro" id="IPR029058">
    <property type="entry name" value="AB_hydrolase_fold"/>
</dbReference>
<dbReference type="GO" id="GO:0016787">
    <property type="term" value="F:hydrolase activity"/>
    <property type="evidence" value="ECO:0007669"/>
    <property type="project" value="UniProtKB-KW"/>
</dbReference>
<dbReference type="InterPro" id="IPR000073">
    <property type="entry name" value="AB_hydrolase_1"/>
</dbReference>
<dbReference type="EMBL" id="JAJFZT010000001">
    <property type="protein sequence ID" value="MCC3271935.1"/>
    <property type="molecule type" value="Genomic_DNA"/>
</dbReference>
<name>A0A9X1M705_9MICC</name>
<accession>A0A9X1M705</accession>
<protein>
    <submittedName>
        <fullName evidence="2">Alpha/beta hydrolase</fullName>
    </submittedName>
</protein>
<dbReference type="Proteomes" id="UP001155145">
    <property type="component" value="Unassembled WGS sequence"/>
</dbReference>
<dbReference type="AlphaFoldDB" id="A0A9X1M705"/>
<evidence type="ECO:0000313" key="2">
    <source>
        <dbReference type="EMBL" id="MCC3271935.1"/>
    </source>
</evidence>
<organism evidence="2 5">
    <name type="scientific">Arthrobacter zhangbolii</name>
    <dbReference type="NCBI Taxonomy" id="2886936"/>
    <lineage>
        <taxon>Bacteria</taxon>
        <taxon>Bacillati</taxon>
        <taxon>Actinomycetota</taxon>
        <taxon>Actinomycetes</taxon>
        <taxon>Micrococcales</taxon>
        <taxon>Micrococcaceae</taxon>
        <taxon>Arthrobacter</taxon>
    </lineage>
</organism>
<reference evidence="2" key="1">
    <citation type="submission" date="2021-10" db="EMBL/GenBank/DDBJ databases">
        <title>Novel species in genus Arthrobacter.</title>
        <authorList>
            <person name="Liu Y."/>
        </authorList>
    </citation>
    <scope>NUCLEOTIDE SEQUENCE</scope>
    <source>
        <strain evidence="4">zg-Y462</strain>
        <strain evidence="2">Zg-Y462</strain>
    </source>
</reference>
<dbReference type="RefSeq" id="WP_227928060.1">
    <property type="nucleotide sequence ID" value="NZ_CP094984.1"/>
</dbReference>
<keyword evidence="4" id="KW-1185">Reference proteome</keyword>
<keyword evidence="2" id="KW-0378">Hydrolase</keyword>
<evidence type="ECO:0000313" key="3">
    <source>
        <dbReference type="EMBL" id="UON93248.1"/>
    </source>
</evidence>
<sequence length="187" mass="20193">MEILFVHGAGGWMDDQPLAAELRNRLNVPVVMPEFPEEDMSAAQWRRELERWLASMEPGAVVVGHSFGASTALLHYADESGADEGGADDGGADDDRAPAPLGLVLLATPAWGTEGWQAEYALPPAAQLRLPVRLHHCRDDDVVPFAHLERLAERIPHAAVRRHATGGHQFEGRMGAIAEDVAALGNL</sequence>
<feature type="domain" description="AB hydrolase-1" evidence="1">
    <location>
        <begin position="3"/>
        <end position="136"/>
    </location>
</feature>
<evidence type="ECO:0000313" key="5">
    <source>
        <dbReference type="Proteomes" id="UP001155145"/>
    </source>
</evidence>
<dbReference type="Proteomes" id="UP000829758">
    <property type="component" value="Chromosome"/>
</dbReference>
<gene>
    <name evidence="2" type="ORF">LJ755_04215</name>
    <name evidence="3" type="ORF">MUK71_06480</name>
</gene>
<dbReference type="SUPFAM" id="SSF53474">
    <property type="entry name" value="alpha/beta-Hydrolases"/>
    <property type="match status" value="1"/>
</dbReference>